<reference evidence="1 2" key="2">
    <citation type="journal article" date="2013" name="Plant Cell Physiol.">
        <title>Rice Annotation Project Database (RAP-DB): an integrative and interactive database for rice genomics.</title>
        <authorList>
            <person name="Sakai H."/>
            <person name="Lee S.S."/>
            <person name="Tanaka T."/>
            <person name="Numa H."/>
            <person name="Kim J."/>
            <person name="Kawahara Y."/>
            <person name="Wakimoto H."/>
            <person name="Yang C.C."/>
            <person name="Iwamoto M."/>
            <person name="Abe T."/>
            <person name="Yamada Y."/>
            <person name="Muto A."/>
            <person name="Inokuchi H."/>
            <person name="Ikemura T."/>
            <person name="Matsumoto T."/>
            <person name="Sasaki T."/>
            <person name="Itoh T."/>
        </authorList>
    </citation>
    <scope>NUCLEOTIDE SEQUENCE [LARGE SCALE GENOMIC DNA]</scope>
    <source>
        <strain evidence="2">cv. Nipponbare</strain>
    </source>
</reference>
<dbReference type="InParanoid" id="A0A0P0XAK2"/>
<protein>
    <submittedName>
        <fullName evidence="1">Os07g0692001 protein</fullName>
    </submittedName>
</protein>
<dbReference type="EMBL" id="AP014963">
    <property type="protein sequence ID" value="BAT03343.1"/>
    <property type="molecule type" value="Genomic_DNA"/>
</dbReference>
<dbReference type="Proteomes" id="UP000059680">
    <property type="component" value="Chromosome 7"/>
</dbReference>
<evidence type="ECO:0000313" key="1">
    <source>
        <dbReference type="EMBL" id="BAT03343.1"/>
    </source>
</evidence>
<reference evidence="1 2" key="3">
    <citation type="journal article" date="2013" name="Rice">
        <title>Improvement of the Oryza sativa Nipponbare reference genome using next generation sequence and optical map data.</title>
        <authorList>
            <person name="Kawahara Y."/>
            <person name="de la Bastide M."/>
            <person name="Hamilton J.P."/>
            <person name="Kanamori H."/>
            <person name="McCombie W.R."/>
            <person name="Ouyang S."/>
            <person name="Schwartz D.C."/>
            <person name="Tanaka T."/>
            <person name="Wu J."/>
            <person name="Zhou S."/>
            <person name="Childs K.L."/>
            <person name="Davidson R.M."/>
            <person name="Lin H."/>
            <person name="Quesada-Ocampo L."/>
            <person name="Vaillancourt B."/>
            <person name="Sakai H."/>
            <person name="Lee S.S."/>
            <person name="Kim J."/>
            <person name="Numa H."/>
            <person name="Itoh T."/>
            <person name="Buell C.R."/>
            <person name="Matsumoto T."/>
        </authorList>
    </citation>
    <scope>NUCLEOTIDE SEQUENCE [LARGE SCALE GENOMIC DNA]</scope>
    <source>
        <strain evidence="2">cv. Nipponbare</strain>
    </source>
</reference>
<keyword evidence="2" id="KW-1185">Reference proteome</keyword>
<gene>
    <name evidence="1" type="ordered locus">Os07g0692001</name>
    <name evidence="1" type="ORF">OSNPB_070692001</name>
</gene>
<dbReference type="PaxDb" id="39947-A0A0P0XAK2"/>
<evidence type="ECO:0000313" key="2">
    <source>
        <dbReference type="Proteomes" id="UP000059680"/>
    </source>
</evidence>
<organism evidence="1 2">
    <name type="scientific">Oryza sativa subsp. japonica</name>
    <name type="common">Rice</name>
    <dbReference type="NCBI Taxonomy" id="39947"/>
    <lineage>
        <taxon>Eukaryota</taxon>
        <taxon>Viridiplantae</taxon>
        <taxon>Streptophyta</taxon>
        <taxon>Embryophyta</taxon>
        <taxon>Tracheophyta</taxon>
        <taxon>Spermatophyta</taxon>
        <taxon>Magnoliopsida</taxon>
        <taxon>Liliopsida</taxon>
        <taxon>Poales</taxon>
        <taxon>Poaceae</taxon>
        <taxon>BOP clade</taxon>
        <taxon>Oryzoideae</taxon>
        <taxon>Oryzeae</taxon>
        <taxon>Oryzinae</taxon>
        <taxon>Oryza</taxon>
        <taxon>Oryza sativa</taxon>
    </lineage>
</organism>
<sequence length="135" mass="13320">MALVDDLLEGSDAHGGAAEVVDLGSVLLGLVLGGAEALLGGDELLLHEEVVLDPLELEEAEAALGERGDVGEASGRLGALLLALLAADAGGGGGGLELAVLLVAVAARLAVAGGAALLAHASRGALPHGRWIWWL</sequence>
<dbReference type="eggNOG" id="ENOG502R5EW">
    <property type="taxonomic scope" value="Eukaryota"/>
</dbReference>
<proteinExistence type="predicted"/>
<reference evidence="2" key="1">
    <citation type="journal article" date="2005" name="Nature">
        <title>The map-based sequence of the rice genome.</title>
        <authorList>
            <consortium name="International rice genome sequencing project (IRGSP)"/>
            <person name="Matsumoto T."/>
            <person name="Wu J."/>
            <person name="Kanamori H."/>
            <person name="Katayose Y."/>
            <person name="Fujisawa M."/>
            <person name="Namiki N."/>
            <person name="Mizuno H."/>
            <person name="Yamamoto K."/>
            <person name="Antonio B.A."/>
            <person name="Baba T."/>
            <person name="Sakata K."/>
            <person name="Nagamura Y."/>
            <person name="Aoki H."/>
            <person name="Arikawa K."/>
            <person name="Arita K."/>
            <person name="Bito T."/>
            <person name="Chiden Y."/>
            <person name="Fujitsuka N."/>
            <person name="Fukunaka R."/>
            <person name="Hamada M."/>
            <person name="Harada C."/>
            <person name="Hayashi A."/>
            <person name="Hijishita S."/>
            <person name="Honda M."/>
            <person name="Hosokawa S."/>
            <person name="Ichikawa Y."/>
            <person name="Idonuma A."/>
            <person name="Iijima M."/>
            <person name="Ikeda M."/>
            <person name="Ikeno M."/>
            <person name="Ito K."/>
            <person name="Ito S."/>
            <person name="Ito T."/>
            <person name="Ito Y."/>
            <person name="Ito Y."/>
            <person name="Iwabuchi A."/>
            <person name="Kamiya K."/>
            <person name="Karasawa W."/>
            <person name="Kurita K."/>
            <person name="Katagiri S."/>
            <person name="Kikuta A."/>
            <person name="Kobayashi H."/>
            <person name="Kobayashi N."/>
            <person name="Machita K."/>
            <person name="Maehara T."/>
            <person name="Masukawa M."/>
            <person name="Mizubayashi T."/>
            <person name="Mukai Y."/>
            <person name="Nagasaki H."/>
            <person name="Nagata Y."/>
            <person name="Naito S."/>
            <person name="Nakashima M."/>
            <person name="Nakama Y."/>
            <person name="Nakamichi Y."/>
            <person name="Nakamura M."/>
            <person name="Meguro A."/>
            <person name="Negishi M."/>
            <person name="Ohta I."/>
            <person name="Ohta T."/>
            <person name="Okamoto M."/>
            <person name="Ono N."/>
            <person name="Saji S."/>
            <person name="Sakaguchi M."/>
            <person name="Sakai K."/>
            <person name="Shibata M."/>
            <person name="Shimokawa T."/>
            <person name="Song J."/>
            <person name="Takazaki Y."/>
            <person name="Terasawa K."/>
            <person name="Tsugane M."/>
            <person name="Tsuji K."/>
            <person name="Ueda S."/>
            <person name="Waki K."/>
            <person name="Yamagata H."/>
            <person name="Yamamoto M."/>
            <person name="Yamamoto S."/>
            <person name="Yamane H."/>
            <person name="Yoshiki S."/>
            <person name="Yoshihara R."/>
            <person name="Yukawa K."/>
            <person name="Zhong H."/>
            <person name="Yano M."/>
            <person name="Yuan Q."/>
            <person name="Ouyang S."/>
            <person name="Liu J."/>
            <person name="Jones K.M."/>
            <person name="Gansberger K."/>
            <person name="Moffat K."/>
            <person name="Hill J."/>
            <person name="Bera J."/>
            <person name="Fadrosh D."/>
            <person name="Jin S."/>
            <person name="Johri S."/>
            <person name="Kim M."/>
            <person name="Overton L."/>
            <person name="Reardon M."/>
            <person name="Tsitrin T."/>
            <person name="Vuong H."/>
            <person name="Weaver B."/>
            <person name="Ciecko A."/>
            <person name="Tallon L."/>
            <person name="Jackson J."/>
            <person name="Pai G."/>
            <person name="Aken S.V."/>
            <person name="Utterback T."/>
            <person name="Reidmuller S."/>
            <person name="Feldblyum T."/>
            <person name="Hsiao J."/>
            <person name="Zismann V."/>
            <person name="Iobst S."/>
            <person name="de Vazeille A.R."/>
            <person name="Buell C.R."/>
            <person name="Ying K."/>
            <person name="Li Y."/>
            <person name="Lu T."/>
            <person name="Huang Y."/>
            <person name="Zhao Q."/>
            <person name="Feng Q."/>
            <person name="Zhang L."/>
            <person name="Zhu J."/>
            <person name="Weng Q."/>
            <person name="Mu J."/>
            <person name="Lu Y."/>
            <person name="Fan D."/>
            <person name="Liu Y."/>
            <person name="Guan J."/>
            <person name="Zhang Y."/>
            <person name="Yu S."/>
            <person name="Liu X."/>
            <person name="Zhang Y."/>
            <person name="Hong G."/>
            <person name="Han B."/>
            <person name="Choisne N."/>
            <person name="Demange N."/>
            <person name="Orjeda G."/>
            <person name="Samain S."/>
            <person name="Cattolico L."/>
            <person name="Pelletier E."/>
            <person name="Couloux A."/>
            <person name="Segurens B."/>
            <person name="Wincker P."/>
            <person name="D'Hont A."/>
            <person name="Scarpelli C."/>
            <person name="Weissenbach J."/>
            <person name="Salanoubat M."/>
            <person name="Quetier F."/>
            <person name="Yu Y."/>
            <person name="Kim H.R."/>
            <person name="Rambo T."/>
            <person name="Currie J."/>
            <person name="Collura K."/>
            <person name="Luo M."/>
            <person name="Yang T."/>
            <person name="Ammiraju J.S.S."/>
            <person name="Engler F."/>
            <person name="Soderlund C."/>
            <person name="Wing R.A."/>
            <person name="Palmer L.E."/>
            <person name="de la Bastide M."/>
            <person name="Spiegel L."/>
            <person name="Nascimento L."/>
            <person name="Zutavern T."/>
            <person name="O'Shaughnessy A."/>
            <person name="Dike S."/>
            <person name="Dedhia N."/>
            <person name="Preston R."/>
            <person name="Balija V."/>
            <person name="McCombie W.R."/>
            <person name="Chow T."/>
            <person name="Chen H."/>
            <person name="Chung M."/>
            <person name="Chen C."/>
            <person name="Shaw J."/>
            <person name="Wu H."/>
            <person name="Hsiao K."/>
            <person name="Chao Y."/>
            <person name="Chu M."/>
            <person name="Cheng C."/>
            <person name="Hour A."/>
            <person name="Lee P."/>
            <person name="Lin S."/>
            <person name="Lin Y."/>
            <person name="Liou J."/>
            <person name="Liu S."/>
            <person name="Hsing Y."/>
            <person name="Raghuvanshi S."/>
            <person name="Mohanty A."/>
            <person name="Bharti A.K."/>
            <person name="Gaur A."/>
            <person name="Gupta V."/>
            <person name="Kumar D."/>
            <person name="Ravi V."/>
            <person name="Vij S."/>
            <person name="Kapur A."/>
            <person name="Khurana P."/>
            <person name="Khurana P."/>
            <person name="Khurana J.P."/>
            <person name="Tyagi A.K."/>
            <person name="Gaikwad K."/>
            <person name="Singh A."/>
            <person name="Dalal V."/>
            <person name="Srivastava S."/>
            <person name="Dixit A."/>
            <person name="Pal A.K."/>
            <person name="Ghazi I.A."/>
            <person name="Yadav M."/>
            <person name="Pandit A."/>
            <person name="Bhargava A."/>
            <person name="Sureshbabu K."/>
            <person name="Batra K."/>
            <person name="Sharma T.R."/>
            <person name="Mohapatra T."/>
            <person name="Singh N.K."/>
            <person name="Messing J."/>
            <person name="Nelson A.B."/>
            <person name="Fuks G."/>
            <person name="Kavchok S."/>
            <person name="Keizer G."/>
            <person name="Linton E."/>
            <person name="Llaca V."/>
            <person name="Song R."/>
            <person name="Tanyolac B."/>
            <person name="Young S."/>
            <person name="Ho-Il K."/>
            <person name="Hahn J.H."/>
            <person name="Sangsakoo G."/>
            <person name="Vanavichit A."/>
            <person name="de Mattos Luiz.A.T."/>
            <person name="Zimmer P.D."/>
            <person name="Malone G."/>
            <person name="Dellagostin O."/>
            <person name="de Oliveira A.C."/>
            <person name="Bevan M."/>
            <person name="Bancroft I."/>
            <person name="Minx P."/>
            <person name="Cordum H."/>
            <person name="Wilson R."/>
            <person name="Cheng Z."/>
            <person name="Jin W."/>
            <person name="Jiang J."/>
            <person name="Leong S.A."/>
            <person name="Iwama H."/>
            <person name="Gojobori T."/>
            <person name="Itoh T."/>
            <person name="Niimura Y."/>
            <person name="Fujii Y."/>
            <person name="Habara T."/>
            <person name="Sakai H."/>
            <person name="Sato Y."/>
            <person name="Wilson G."/>
            <person name="Kumar K."/>
            <person name="McCouch S."/>
            <person name="Juretic N."/>
            <person name="Hoen D."/>
            <person name="Wright S."/>
            <person name="Bruskiewich R."/>
            <person name="Bureau T."/>
            <person name="Miyao A."/>
            <person name="Hirochika H."/>
            <person name="Nishikawa T."/>
            <person name="Kadowaki K."/>
            <person name="Sugiura M."/>
            <person name="Burr B."/>
            <person name="Sasaki T."/>
        </authorList>
    </citation>
    <scope>NUCLEOTIDE SEQUENCE [LARGE SCALE GENOMIC DNA]</scope>
    <source>
        <strain evidence="2">cv. Nipponbare</strain>
    </source>
</reference>
<feature type="non-terminal residue" evidence="1">
    <location>
        <position position="135"/>
    </location>
</feature>
<accession>A0A0P0XAK2</accession>
<dbReference type="AlphaFoldDB" id="A0A0P0XAK2"/>
<name>A0A0P0XAK2_ORYSJ</name>